<reference evidence="2" key="1">
    <citation type="submission" date="2022-08" db="EMBL/GenBank/DDBJ databases">
        <authorList>
            <person name="Gutierrez-Valencia J."/>
        </authorList>
    </citation>
    <scope>NUCLEOTIDE SEQUENCE</scope>
</reference>
<keyword evidence="3" id="KW-1185">Reference proteome</keyword>
<evidence type="ECO:0000256" key="1">
    <source>
        <dbReference type="SAM" id="MobiDB-lite"/>
    </source>
</evidence>
<feature type="region of interest" description="Disordered" evidence="1">
    <location>
        <begin position="1"/>
        <end position="21"/>
    </location>
</feature>
<dbReference type="Proteomes" id="UP001154282">
    <property type="component" value="Unassembled WGS sequence"/>
</dbReference>
<organism evidence="2 3">
    <name type="scientific">Linum tenue</name>
    <dbReference type="NCBI Taxonomy" id="586396"/>
    <lineage>
        <taxon>Eukaryota</taxon>
        <taxon>Viridiplantae</taxon>
        <taxon>Streptophyta</taxon>
        <taxon>Embryophyta</taxon>
        <taxon>Tracheophyta</taxon>
        <taxon>Spermatophyta</taxon>
        <taxon>Magnoliopsida</taxon>
        <taxon>eudicotyledons</taxon>
        <taxon>Gunneridae</taxon>
        <taxon>Pentapetalae</taxon>
        <taxon>rosids</taxon>
        <taxon>fabids</taxon>
        <taxon>Malpighiales</taxon>
        <taxon>Linaceae</taxon>
        <taxon>Linum</taxon>
    </lineage>
</organism>
<comment type="caution">
    <text evidence="2">The sequence shown here is derived from an EMBL/GenBank/DDBJ whole genome shotgun (WGS) entry which is preliminary data.</text>
</comment>
<evidence type="ECO:0000313" key="2">
    <source>
        <dbReference type="EMBL" id="CAI0409146.1"/>
    </source>
</evidence>
<sequence length="21" mass="2267">MSDPGAREVPVWCKPQPKLAG</sequence>
<dbReference type="AlphaFoldDB" id="A0AAV0JGW1"/>
<proteinExistence type="predicted"/>
<accession>A0AAV0JGW1</accession>
<protein>
    <submittedName>
        <fullName evidence="2">Uncharacterized protein</fullName>
    </submittedName>
</protein>
<dbReference type="EMBL" id="CAMGYJ010000005">
    <property type="protein sequence ID" value="CAI0409146.1"/>
    <property type="molecule type" value="Genomic_DNA"/>
</dbReference>
<name>A0AAV0JGW1_9ROSI</name>
<evidence type="ECO:0000313" key="3">
    <source>
        <dbReference type="Proteomes" id="UP001154282"/>
    </source>
</evidence>
<gene>
    <name evidence="2" type="ORF">LITE_LOCUS14266</name>
</gene>